<accession>A0ABW1E0I4</accession>
<protein>
    <submittedName>
        <fullName evidence="3">SHOCT domain-containing protein</fullName>
    </submittedName>
</protein>
<keyword evidence="2" id="KW-0472">Membrane</keyword>
<dbReference type="Proteomes" id="UP001596180">
    <property type="component" value="Unassembled WGS sequence"/>
</dbReference>
<keyword evidence="2" id="KW-1133">Transmembrane helix</keyword>
<comment type="caution">
    <text evidence="3">The sequence shown here is derived from an EMBL/GenBank/DDBJ whole genome shotgun (WGS) entry which is preliminary data.</text>
</comment>
<reference evidence="4" key="1">
    <citation type="journal article" date="2019" name="Int. J. Syst. Evol. Microbiol.">
        <title>The Global Catalogue of Microorganisms (GCM) 10K type strain sequencing project: providing services to taxonomists for standard genome sequencing and annotation.</title>
        <authorList>
            <consortium name="The Broad Institute Genomics Platform"/>
            <consortium name="The Broad Institute Genome Sequencing Center for Infectious Disease"/>
            <person name="Wu L."/>
            <person name="Ma J."/>
        </authorList>
    </citation>
    <scope>NUCLEOTIDE SEQUENCE [LARGE SCALE GENOMIC DNA]</scope>
    <source>
        <strain evidence="4">JCM 10411</strain>
    </source>
</reference>
<feature type="transmembrane region" description="Helical" evidence="2">
    <location>
        <begin position="54"/>
        <end position="72"/>
    </location>
</feature>
<keyword evidence="4" id="KW-1185">Reference proteome</keyword>
<feature type="transmembrane region" description="Helical" evidence="2">
    <location>
        <begin position="12"/>
        <end position="34"/>
    </location>
</feature>
<feature type="region of interest" description="Disordered" evidence="1">
    <location>
        <begin position="137"/>
        <end position="165"/>
    </location>
</feature>
<dbReference type="RefSeq" id="WP_381364601.1">
    <property type="nucleotide sequence ID" value="NZ_JBHSOA010000042.1"/>
</dbReference>
<sequence>MSAQTYLAYDFPLLGVFWTMLWFFLWIMWFILLFRIIADIFRDEGLSGWAKTGWLVFCIVLPFLGVFVYVIARGKDMGRREVAQRRAQREEFNAYIRETAAGGGPSSVDELAKLSEIRGRGAITDEEFRRAKELVLTGHGPAGHSGSTVRAPVTEHPHTTKRGAG</sequence>
<evidence type="ECO:0000256" key="2">
    <source>
        <dbReference type="SAM" id="Phobius"/>
    </source>
</evidence>
<proteinExistence type="predicted"/>
<evidence type="ECO:0000256" key="1">
    <source>
        <dbReference type="SAM" id="MobiDB-lite"/>
    </source>
</evidence>
<keyword evidence="2" id="KW-0812">Transmembrane</keyword>
<evidence type="ECO:0000313" key="4">
    <source>
        <dbReference type="Proteomes" id="UP001596180"/>
    </source>
</evidence>
<organism evidence="3 4">
    <name type="scientific">Streptomyces chlorus</name>
    <dbReference type="NCBI Taxonomy" id="887452"/>
    <lineage>
        <taxon>Bacteria</taxon>
        <taxon>Bacillati</taxon>
        <taxon>Actinomycetota</taxon>
        <taxon>Actinomycetes</taxon>
        <taxon>Kitasatosporales</taxon>
        <taxon>Streptomycetaceae</taxon>
        <taxon>Streptomyces</taxon>
    </lineage>
</organism>
<gene>
    <name evidence="3" type="ORF">ACFPZI_19525</name>
</gene>
<name>A0ABW1E0I4_9ACTN</name>
<evidence type="ECO:0000313" key="3">
    <source>
        <dbReference type="EMBL" id="MFC5853915.1"/>
    </source>
</evidence>
<dbReference type="EMBL" id="JBHSOA010000042">
    <property type="protein sequence ID" value="MFC5853915.1"/>
    <property type="molecule type" value="Genomic_DNA"/>
</dbReference>